<sequence length="179" mass="19627">MEHNIILDDLESKFAALNISNISIKKATVPPLGLVTPASISAFFDCCTAVAESWTTLLKHTSLPETISSSDPRIPAAFMAVDHAINGGSCLLSRLAWVELFRLIKSVEGIVKNERRLDLVERTPGYGNASIVADMYMRFHCCSRRVAHEHKRKAKRWTQLAGPSPLLLLALSTAANSIV</sequence>
<organism evidence="1 2">
    <name type="scientific">Pyricularia oryzae</name>
    <name type="common">Rice blast fungus</name>
    <name type="synonym">Magnaporthe oryzae</name>
    <dbReference type="NCBI Taxonomy" id="318829"/>
    <lineage>
        <taxon>Eukaryota</taxon>
        <taxon>Fungi</taxon>
        <taxon>Dikarya</taxon>
        <taxon>Ascomycota</taxon>
        <taxon>Pezizomycotina</taxon>
        <taxon>Sordariomycetes</taxon>
        <taxon>Sordariomycetidae</taxon>
        <taxon>Magnaporthales</taxon>
        <taxon>Pyriculariaceae</taxon>
        <taxon>Pyricularia</taxon>
    </lineage>
</organism>
<dbReference type="Proteomes" id="UP000294847">
    <property type="component" value="Chromosome 1"/>
</dbReference>
<reference evidence="1 2" key="1">
    <citation type="journal article" date="2019" name="Mol. Biol. Evol.">
        <title>Blast fungal genomes show frequent chromosomal changes, gene gains and losses, and effector gene turnover.</title>
        <authorList>
            <person name="Gomez Luciano L.B."/>
            <person name="Jason Tsai I."/>
            <person name="Chuma I."/>
            <person name="Tosa Y."/>
            <person name="Chen Y.H."/>
            <person name="Li J.Y."/>
            <person name="Li M.Y."/>
            <person name="Jade Lu M.Y."/>
            <person name="Nakayashiki H."/>
            <person name="Li W.H."/>
        </authorList>
    </citation>
    <scope>NUCLEOTIDE SEQUENCE [LARGE SCALE GENOMIC DNA]</scope>
    <source>
        <strain evidence="1">MZ5-1-6</strain>
    </source>
</reference>
<name>A0A4P7MYY2_PYROR</name>
<gene>
    <name evidence="1" type="ORF">PoMZ_10059</name>
</gene>
<proteinExistence type="predicted"/>
<dbReference type="AlphaFoldDB" id="A0A4P7MYY2"/>
<dbReference type="EMBL" id="CP034204">
    <property type="protein sequence ID" value="QBZ54361.1"/>
    <property type="molecule type" value="Genomic_DNA"/>
</dbReference>
<evidence type="ECO:0000313" key="1">
    <source>
        <dbReference type="EMBL" id="QBZ54361.1"/>
    </source>
</evidence>
<protein>
    <submittedName>
        <fullName evidence="1">Uncharacterized protein</fullName>
    </submittedName>
</protein>
<accession>A0A4P7MYY2</accession>
<evidence type="ECO:0000313" key="2">
    <source>
        <dbReference type="Proteomes" id="UP000294847"/>
    </source>
</evidence>